<dbReference type="AlphaFoldDB" id="K1QUP7"/>
<keyword evidence="6" id="KW-0472">Membrane</keyword>
<evidence type="ECO:0000256" key="3">
    <source>
        <dbReference type="ARBA" id="ARBA00022676"/>
    </source>
</evidence>
<dbReference type="PANTHER" id="PTHR22914">
    <property type="entry name" value="CHITIN SYNTHASE"/>
    <property type="match status" value="1"/>
</dbReference>
<dbReference type="GO" id="GO:0071944">
    <property type="term" value="C:cell periphery"/>
    <property type="evidence" value="ECO:0007669"/>
    <property type="project" value="TreeGrafter"/>
</dbReference>
<dbReference type="SUPFAM" id="SSF53448">
    <property type="entry name" value="Nucleotide-diphospho-sugar transferases"/>
    <property type="match status" value="1"/>
</dbReference>
<dbReference type="EC" id="2.4.1.16" evidence="2"/>
<dbReference type="GO" id="GO:0016020">
    <property type="term" value="C:membrane"/>
    <property type="evidence" value="ECO:0007669"/>
    <property type="project" value="UniProtKB-SubCell"/>
</dbReference>
<keyword evidence="4" id="KW-0812">Transmembrane</keyword>
<comment type="subcellular location">
    <subcellularLocation>
        <location evidence="1">Membrane</location>
        <topology evidence="1">Multi-pass membrane protein</topology>
    </subcellularLocation>
</comment>
<organism evidence="7">
    <name type="scientific">Magallana gigas</name>
    <name type="common">Pacific oyster</name>
    <name type="synonym">Crassostrea gigas</name>
    <dbReference type="NCBI Taxonomy" id="29159"/>
    <lineage>
        <taxon>Eukaryota</taxon>
        <taxon>Metazoa</taxon>
        <taxon>Spiralia</taxon>
        <taxon>Lophotrochozoa</taxon>
        <taxon>Mollusca</taxon>
        <taxon>Bivalvia</taxon>
        <taxon>Autobranchia</taxon>
        <taxon>Pteriomorphia</taxon>
        <taxon>Ostreida</taxon>
        <taxon>Ostreoidea</taxon>
        <taxon>Ostreidae</taxon>
        <taxon>Magallana</taxon>
    </lineage>
</organism>
<dbReference type="EMBL" id="JH818279">
    <property type="protein sequence ID" value="EKC32645.1"/>
    <property type="molecule type" value="Genomic_DNA"/>
</dbReference>
<evidence type="ECO:0000256" key="1">
    <source>
        <dbReference type="ARBA" id="ARBA00004141"/>
    </source>
</evidence>
<dbReference type="PANTHER" id="PTHR22914:SF42">
    <property type="entry name" value="CHITIN SYNTHASE"/>
    <property type="match status" value="1"/>
</dbReference>
<keyword evidence="5" id="KW-1133">Transmembrane helix</keyword>
<dbReference type="HOGENOM" id="CLU_916945_0_0_1"/>
<dbReference type="Pfam" id="PF03142">
    <property type="entry name" value="Chitin_synth_2"/>
    <property type="match status" value="1"/>
</dbReference>
<dbReference type="GO" id="GO:0004100">
    <property type="term" value="F:chitin synthase activity"/>
    <property type="evidence" value="ECO:0007669"/>
    <property type="project" value="UniProtKB-EC"/>
</dbReference>
<reference evidence="7" key="1">
    <citation type="journal article" date="2012" name="Nature">
        <title>The oyster genome reveals stress adaptation and complexity of shell formation.</title>
        <authorList>
            <person name="Zhang G."/>
            <person name="Fang X."/>
            <person name="Guo X."/>
            <person name="Li L."/>
            <person name="Luo R."/>
            <person name="Xu F."/>
            <person name="Yang P."/>
            <person name="Zhang L."/>
            <person name="Wang X."/>
            <person name="Qi H."/>
            <person name="Xiong Z."/>
            <person name="Que H."/>
            <person name="Xie Y."/>
            <person name="Holland P.W."/>
            <person name="Paps J."/>
            <person name="Zhu Y."/>
            <person name="Wu F."/>
            <person name="Chen Y."/>
            <person name="Wang J."/>
            <person name="Peng C."/>
            <person name="Meng J."/>
            <person name="Yang L."/>
            <person name="Liu J."/>
            <person name="Wen B."/>
            <person name="Zhang N."/>
            <person name="Huang Z."/>
            <person name="Zhu Q."/>
            <person name="Feng Y."/>
            <person name="Mount A."/>
            <person name="Hedgecock D."/>
            <person name="Xu Z."/>
            <person name="Liu Y."/>
            <person name="Domazet-Loso T."/>
            <person name="Du Y."/>
            <person name="Sun X."/>
            <person name="Zhang S."/>
            <person name="Liu B."/>
            <person name="Cheng P."/>
            <person name="Jiang X."/>
            <person name="Li J."/>
            <person name="Fan D."/>
            <person name="Wang W."/>
            <person name="Fu W."/>
            <person name="Wang T."/>
            <person name="Wang B."/>
            <person name="Zhang J."/>
            <person name="Peng Z."/>
            <person name="Li Y."/>
            <person name="Li N."/>
            <person name="Wang J."/>
            <person name="Chen M."/>
            <person name="He Y."/>
            <person name="Tan F."/>
            <person name="Song X."/>
            <person name="Zheng Q."/>
            <person name="Huang R."/>
            <person name="Yang H."/>
            <person name="Du X."/>
            <person name="Chen L."/>
            <person name="Yang M."/>
            <person name="Gaffney P.M."/>
            <person name="Wang S."/>
            <person name="Luo L."/>
            <person name="She Z."/>
            <person name="Ming Y."/>
            <person name="Huang W."/>
            <person name="Zhang S."/>
            <person name="Huang B."/>
            <person name="Zhang Y."/>
            <person name="Qu T."/>
            <person name="Ni P."/>
            <person name="Miao G."/>
            <person name="Wang J."/>
            <person name="Wang Q."/>
            <person name="Steinberg C.E."/>
            <person name="Wang H."/>
            <person name="Li N."/>
            <person name="Qian L."/>
            <person name="Zhang G."/>
            <person name="Li Y."/>
            <person name="Yang H."/>
            <person name="Liu X."/>
            <person name="Wang J."/>
            <person name="Yin Y."/>
            <person name="Wang J."/>
        </authorList>
    </citation>
    <scope>NUCLEOTIDE SEQUENCE [LARGE SCALE GENOMIC DNA]</scope>
    <source>
        <strain evidence="7">05x7-T-G4-1.051#20</strain>
    </source>
</reference>
<sequence>YTTPYGGRVTWAFSVGNLTVHLKDKAKIRSQIRWSQIMFIKYVLEYKKDQNSVKSDENIFILGLDGGTFFQPMAIYLLMDRMKKDPTPEAVCGRLHPIGKGPMVWYQQFEYAIYHWFHKATENMIGCVTGRPGCFSLLRMSSNKIKTVLEKFTAAETNNEDYAQYDQRGDQLLSNILLQEGCNVEYVAASDAHTTVPQGFGEFYNQQREWYQSLIVNFVDRLKNWDTFTRKSEQTSMLYIPYRTFIMMYSILTPGIVFLMISGSISTAFPSIPANAIFSVNALVVLKFALVCFVASKNTQVNLC</sequence>
<dbReference type="GO" id="GO:0006031">
    <property type="term" value="P:chitin biosynthetic process"/>
    <property type="evidence" value="ECO:0007669"/>
    <property type="project" value="TreeGrafter"/>
</dbReference>
<dbReference type="InterPro" id="IPR004835">
    <property type="entry name" value="Chitin_synth"/>
</dbReference>
<keyword evidence="3" id="KW-0808">Transferase</keyword>
<evidence type="ECO:0000256" key="5">
    <source>
        <dbReference type="ARBA" id="ARBA00022989"/>
    </source>
</evidence>
<feature type="non-terminal residue" evidence="7">
    <location>
        <position position="1"/>
    </location>
</feature>
<keyword evidence="3" id="KW-0328">Glycosyltransferase</keyword>
<evidence type="ECO:0000256" key="6">
    <source>
        <dbReference type="ARBA" id="ARBA00023136"/>
    </source>
</evidence>
<accession>K1QUP7</accession>
<evidence type="ECO:0000313" key="7">
    <source>
        <dbReference type="EMBL" id="EKC32645.1"/>
    </source>
</evidence>
<dbReference type="InParanoid" id="K1QUP7"/>
<name>K1QUP7_MAGGI</name>
<evidence type="ECO:0000256" key="2">
    <source>
        <dbReference type="ARBA" id="ARBA00012543"/>
    </source>
</evidence>
<proteinExistence type="predicted"/>
<evidence type="ECO:0000256" key="4">
    <source>
        <dbReference type="ARBA" id="ARBA00022692"/>
    </source>
</evidence>
<protein>
    <recommendedName>
        <fullName evidence="2">chitin synthase</fullName>
        <ecNumber evidence="2">2.4.1.16</ecNumber>
    </recommendedName>
</protein>
<dbReference type="InterPro" id="IPR029044">
    <property type="entry name" value="Nucleotide-diphossugar_trans"/>
</dbReference>
<gene>
    <name evidence="7" type="ORF">CGI_10011460</name>
</gene>